<feature type="domain" description="C-type lectin" evidence="4">
    <location>
        <begin position="375"/>
        <end position="494"/>
    </location>
</feature>
<evidence type="ECO:0000256" key="1">
    <source>
        <dbReference type="ARBA" id="ARBA00023157"/>
    </source>
</evidence>
<feature type="chain" id="PRO_5043429901" description="C-type lectin domain-containing protein" evidence="3">
    <location>
        <begin position="23"/>
        <end position="1090"/>
    </location>
</feature>
<evidence type="ECO:0000256" key="2">
    <source>
        <dbReference type="SAM" id="MobiDB-lite"/>
    </source>
</evidence>
<dbReference type="PROSITE" id="PS50041">
    <property type="entry name" value="C_TYPE_LECTIN_2"/>
    <property type="match status" value="6"/>
</dbReference>
<feature type="domain" description="C-type lectin" evidence="4">
    <location>
        <begin position="675"/>
        <end position="804"/>
    </location>
</feature>
<dbReference type="PANTHER" id="PTHR22803">
    <property type="entry name" value="MANNOSE, PHOSPHOLIPASE, LECTIN RECEPTOR RELATED"/>
    <property type="match status" value="1"/>
</dbReference>
<evidence type="ECO:0000259" key="4">
    <source>
        <dbReference type="PROSITE" id="PS50041"/>
    </source>
</evidence>
<dbReference type="AlphaFoldDB" id="A0AAW0STJ7"/>
<accession>A0AAW0STJ7</accession>
<name>A0AAW0STJ7_SCYPA</name>
<feature type="region of interest" description="Disordered" evidence="2">
    <location>
        <begin position="807"/>
        <end position="832"/>
    </location>
</feature>
<dbReference type="CDD" id="cd00037">
    <property type="entry name" value="CLECT"/>
    <property type="match status" value="6"/>
</dbReference>
<dbReference type="SMART" id="SM00034">
    <property type="entry name" value="CLECT"/>
    <property type="match status" value="6"/>
</dbReference>
<dbReference type="InterPro" id="IPR016187">
    <property type="entry name" value="CTDL_fold"/>
</dbReference>
<dbReference type="Proteomes" id="UP001487740">
    <property type="component" value="Unassembled WGS sequence"/>
</dbReference>
<feature type="domain" description="C-type lectin" evidence="4">
    <location>
        <begin position="980"/>
        <end position="1088"/>
    </location>
</feature>
<protein>
    <recommendedName>
        <fullName evidence="4">C-type lectin domain-containing protein</fullName>
    </recommendedName>
</protein>
<feature type="signal peptide" evidence="3">
    <location>
        <begin position="1"/>
        <end position="22"/>
    </location>
</feature>
<evidence type="ECO:0000313" key="5">
    <source>
        <dbReference type="EMBL" id="KAK8378665.1"/>
    </source>
</evidence>
<keyword evidence="3" id="KW-0732">Signal</keyword>
<feature type="domain" description="C-type lectin" evidence="4">
    <location>
        <begin position="840"/>
        <end position="954"/>
    </location>
</feature>
<dbReference type="EMBL" id="JARAKH010000044">
    <property type="protein sequence ID" value="KAK8378665.1"/>
    <property type="molecule type" value="Genomic_DNA"/>
</dbReference>
<feature type="region of interest" description="Disordered" evidence="2">
    <location>
        <begin position="644"/>
        <end position="669"/>
    </location>
</feature>
<sequence>MTHLHFLTLVTLVLGEGWRVKASECGDDWRVLGGHCYRVGSVLASHSLAAATCRAHAAHLASVHTKRENDFLLSLLEGADGVWLGLTAEVVEGEADGWWWLATLLGKRSWHWTDGSPLTYTSWATPGGPPETSLNCVSLDNRTALWLPTRCHHLLEFVCKKPCPRCQPEPPANFPAGYAEDLGSGDTVKVRFQHPSLRHPEALTLAAPEGEVTQDTRATPRPATSPACEGACGRSFYRLSTTPKAWRDAREDCLAGDGRVAVVVNSVPPKLASRLAALGSPLWVGSRAPDAALMRPRPAITLSGVLPAGARRRHRGPCRVAVPGSGRPSTVGCRRRHHYLCEYLHRQDDRPTPPAPVLAGPIKPRPACAVGWHLSGGRCYRAFSTWRTWAAAEETCLSHGGHLASVGGPSEHHALLSLSLSRVVTSPVWIGLRRKEGGADEFEWVDGTPFHPYLGWERSQPDHHLGREWCGAASLPEFALQDAVCLTLMPFVCEAAYGMSGNPLPPPTPAFSDEACEGDPTWLRLGDHCYRLVGAEDQQPWEESNKRCLEEGALLASVHSLEENYWLQAKLLRLSLEAVWMGGRAWEEEYRWVDHTPFNFTNWAPGEPNNVHDQEDCLALYTRRQGYWNDQNCGSPAGRVCKRPLGSSRRHTPPTHAPTPAASPGKCPRGWTTAQGSRCYKYSAELRDFDAARAACRRESPDADLASVHTAKQQAYLTVLAGVGVAGAWLGMKRQQQHFLWVDQTPVTFTSWAAGEPSGAQATVVVGAGRRLRQAEECVELLTHSRAGMWNDVACSERRAFVCQTPPAEPARPEHLYPSPSPSPSPSPRCPPPHHHYLRLGDHCYRHVLTPLPWQEAEDTCSREGAHLATALTKTQAAAVWVAVMEAGLQEAWLGLRHEEEHEAFRWSSGWPLLHAHWFSATSTESGGDCVALSASSGQWVVRPCLTARPFICHLDSAAEGAAVRASSESCPDKRWLDFGGLNCYLVVRDPKPWHDARYTCLLEGGDLTSITSGAEMTLLTIALHDVTQAVWIGLLREERGHRWTDGMNFNFTNWNEGEPNGGASLCTEVYANTGRWNDVECSQVRPFRL</sequence>
<evidence type="ECO:0000256" key="3">
    <source>
        <dbReference type="SAM" id="SignalP"/>
    </source>
</evidence>
<reference evidence="5 6" key="1">
    <citation type="submission" date="2023-03" db="EMBL/GenBank/DDBJ databases">
        <title>High-quality genome of Scylla paramamosain provides insights in environmental adaptation.</title>
        <authorList>
            <person name="Zhang L."/>
        </authorList>
    </citation>
    <scope>NUCLEOTIDE SEQUENCE [LARGE SCALE GENOMIC DNA]</scope>
    <source>
        <strain evidence="5">LZ_2023a</strain>
        <tissue evidence="5">Muscle</tissue>
    </source>
</reference>
<proteinExistence type="predicted"/>
<organism evidence="5 6">
    <name type="scientific">Scylla paramamosain</name>
    <name type="common">Mud crab</name>
    <dbReference type="NCBI Taxonomy" id="85552"/>
    <lineage>
        <taxon>Eukaryota</taxon>
        <taxon>Metazoa</taxon>
        <taxon>Ecdysozoa</taxon>
        <taxon>Arthropoda</taxon>
        <taxon>Crustacea</taxon>
        <taxon>Multicrustacea</taxon>
        <taxon>Malacostraca</taxon>
        <taxon>Eumalacostraca</taxon>
        <taxon>Eucarida</taxon>
        <taxon>Decapoda</taxon>
        <taxon>Pleocyemata</taxon>
        <taxon>Brachyura</taxon>
        <taxon>Eubrachyura</taxon>
        <taxon>Portunoidea</taxon>
        <taxon>Portunidae</taxon>
        <taxon>Portuninae</taxon>
        <taxon>Scylla</taxon>
    </lineage>
</organism>
<comment type="caution">
    <text evidence="5">The sequence shown here is derived from an EMBL/GenBank/DDBJ whole genome shotgun (WGS) entry which is preliminary data.</text>
</comment>
<feature type="domain" description="C-type lectin" evidence="4">
    <location>
        <begin position="32"/>
        <end position="160"/>
    </location>
</feature>
<dbReference type="Pfam" id="PF00059">
    <property type="entry name" value="Lectin_C"/>
    <property type="match status" value="6"/>
</dbReference>
<dbReference type="InterPro" id="IPR016186">
    <property type="entry name" value="C-type_lectin-like/link_sf"/>
</dbReference>
<gene>
    <name evidence="5" type="ORF">O3P69_009394</name>
</gene>
<feature type="compositionally biased region" description="Pro residues" evidence="2">
    <location>
        <begin position="819"/>
        <end position="831"/>
    </location>
</feature>
<dbReference type="Gene3D" id="3.10.100.10">
    <property type="entry name" value="Mannose-Binding Protein A, subunit A"/>
    <property type="match status" value="6"/>
</dbReference>
<evidence type="ECO:0000313" key="6">
    <source>
        <dbReference type="Proteomes" id="UP001487740"/>
    </source>
</evidence>
<dbReference type="InterPro" id="IPR001304">
    <property type="entry name" value="C-type_lectin-like"/>
</dbReference>
<feature type="domain" description="C-type lectin" evidence="4">
    <location>
        <begin position="525"/>
        <end position="642"/>
    </location>
</feature>
<dbReference type="PROSITE" id="PS00615">
    <property type="entry name" value="C_TYPE_LECTIN_1"/>
    <property type="match status" value="1"/>
</dbReference>
<keyword evidence="6" id="KW-1185">Reference proteome</keyword>
<dbReference type="InterPro" id="IPR018378">
    <property type="entry name" value="C-type_lectin_CS"/>
</dbReference>
<keyword evidence="1" id="KW-1015">Disulfide bond</keyword>
<dbReference type="InterPro" id="IPR050111">
    <property type="entry name" value="C-type_lectin/snaclec_domain"/>
</dbReference>
<dbReference type="SUPFAM" id="SSF56436">
    <property type="entry name" value="C-type lectin-like"/>
    <property type="match status" value="7"/>
</dbReference>